<evidence type="ECO:0000256" key="3">
    <source>
        <dbReference type="ARBA" id="ARBA00022989"/>
    </source>
</evidence>
<evidence type="ECO:0000259" key="6">
    <source>
        <dbReference type="Pfam" id="PF04932"/>
    </source>
</evidence>
<sequence length="393" mass="42943">MMSRRDRLSESCARVIRWGTTGFAAAATISITATQIAYYSALAAWSVRAWKERRLPIPTSSFNGVIGLFFLAGVLSTFTSQRPLESLVGMKKLLLIPIVYVIADQMASASRARELARIVIGFAAIVSLYGIASYTFSGEARLMATQAMPITAGGLLMMVSCLAIPLAFYGTRGWERVLLLLSIGVMLLALILTKTRGAWIGFCAGVLAMAGVKGWRFLLGALLIVLVAWFLLPHELSERLMQGVRLEYEGVKERLAMWRASLMILHDFPVTGVGLIDLQQTHAVYSNPGVRKIHGHLHNNLVQVAVTMGIFGLTIFLGVLFTLVREQFAAHRRIAADKSYLKALSLGCLGVSVGFMTHGLFECTLCDAETVMLFWFVVGMSLGLKGEIDCALD</sequence>
<evidence type="ECO:0000256" key="1">
    <source>
        <dbReference type="ARBA" id="ARBA00004141"/>
    </source>
</evidence>
<dbReference type="Proteomes" id="UP000052008">
    <property type="component" value="Unassembled WGS sequence"/>
</dbReference>
<keyword evidence="3 5" id="KW-1133">Transmembrane helix</keyword>
<evidence type="ECO:0000256" key="5">
    <source>
        <dbReference type="SAM" id="Phobius"/>
    </source>
</evidence>
<feature type="transmembrane region" description="Helical" evidence="5">
    <location>
        <begin position="115"/>
        <end position="136"/>
    </location>
</feature>
<organism evidence="7 8">
    <name type="scientific">candidate division TA06 bacterium DG_24</name>
    <dbReference type="NCBI Taxonomy" id="1703770"/>
    <lineage>
        <taxon>Bacteria</taxon>
        <taxon>Bacteria division TA06</taxon>
    </lineage>
</organism>
<dbReference type="GO" id="GO:0016020">
    <property type="term" value="C:membrane"/>
    <property type="evidence" value="ECO:0007669"/>
    <property type="project" value="UniProtKB-SubCell"/>
</dbReference>
<comment type="subcellular location">
    <subcellularLocation>
        <location evidence="1">Membrane</location>
        <topology evidence="1">Multi-pass membrane protein</topology>
    </subcellularLocation>
</comment>
<evidence type="ECO:0000313" key="8">
    <source>
        <dbReference type="Proteomes" id="UP000052008"/>
    </source>
</evidence>
<name>A0A0S7WS42_UNCT6</name>
<keyword evidence="2 5" id="KW-0812">Transmembrane</keyword>
<feature type="transmembrane region" description="Helical" evidence="5">
    <location>
        <begin position="21"/>
        <end position="41"/>
    </location>
</feature>
<accession>A0A0S7WS42</accession>
<dbReference type="InterPro" id="IPR007016">
    <property type="entry name" value="O-antigen_ligase-rel_domated"/>
</dbReference>
<gene>
    <name evidence="7" type="ORF">AMJ39_06260</name>
</gene>
<dbReference type="AlphaFoldDB" id="A0A0S7WS42"/>
<evidence type="ECO:0000256" key="2">
    <source>
        <dbReference type="ARBA" id="ARBA00022692"/>
    </source>
</evidence>
<feature type="transmembrane region" description="Helical" evidence="5">
    <location>
        <begin position="61"/>
        <end position="80"/>
    </location>
</feature>
<feature type="transmembrane region" description="Helical" evidence="5">
    <location>
        <begin position="148"/>
        <end position="170"/>
    </location>
</feature>
<dbReference type="STRING" id="1703770.AMJ39_06260"/>
<feature type="domain" description="O-antigen ligase-related" evidence="6">
    <location>
        <begin position="183"/>
        <end position="317"/>
    </location>
</feature>
<dbReference type="EMBL" id="LIZS01000033">
    <property type="protein sequence ID" value="KPJ53005.1"/>
    <property type="molecule type" value="Genomic_DNA"/>
</dbReference>
<dbReference type="PANTHER" id="PTHR37422:SF13">
    <property type="entry name" value="LIPOPOLYSACCHARIDE BIOSYNTHESIS PROTEIN PA4999-RELATED"/>
    <property type="match status" value="1"/>
</dbReference>
<proteinExistence type="predicted"/>
<feature type="transmembrane region" description="Helical" evidence="5">
    <location>
        <begin position="214"/>
        <end position="232"/>
    </location>
</feature>
<dbReference type="Pfam" id="PF04932">
    <property type="entry name" value="Wzy_C"/>
    <property type="match status" value="1"/>
</dbReference>
<dbReference type="PANTHER" id="PTHR37422">
    <property type="entry name" value="TEICHURONIC ACID BIOSYNTHESIS PROTEIN TUAE"/>
    <property type="match status" value="1"/>
</dbReference>
<keyword evidence="4 5" id="KW-0472">Membrane</keyword>
<comment type="caution">
    <text evidence="7">The sequence shown here is derived from an EMBL/GenBank/DDBJ whole genome shotgun (WGS) entry which is preliminary data.</text>
</comment>
<evidence type="ECO:0000256" key="4">
    <source>
        <dbReference type="ARBA" id="ARBA00023136"/>
    </source>
</evidence>
<feature type="transmembrane region" description="Helical" evidence="5">
    <location>
        <begin position="301"/>
        <end position="323"/>
    </location>
</feature>
<protein>
    <recommendedName>
        <fullName evidence="6">O-antigen ligase-related domain-containing protein</fullName>
    </recommendedName>
</protein>
<reference evidence="7 8" key="1">
    <citation type="journal article" date="2015" name="Microbiome">
        <title>Genomic resolution of linkages in carbon, nitrogen, and sulfur cycling among widespread estuary sediment bacteria.</title>
        <authorList>
            <person name="Baker B.J."/>
            <person name="Lazar C.S."/>
            <person name="Teske A.P."/>
            <person name="Dick G.J."/>
        </authorList>
    </citation>
    <scope>NUCLEOTIDE SEQUENCE [LARGE SCALE GENOMIC DNA]</scope>
    <source>
        <strain evidence="7">DG_24</strain>
    </source>
</reference>
<evidence type="ECO:0000313" key="7">
    <source>
        <dbReference type="EMBL" id="KPJ53005.1"/>
    </source>
</evidence>
<feature type="transmembrane region" description="Helical" evidence="5">
    <location>
        <begin position="176"/>
        <end position="193"/>
    </location>
</feature>
<dbReference type="InterPro" id="IPR051533">
    <property type="entry name" value="WaaL-like"/>
</dbReference>